<dbReference type="EMBL" id="JH413801">
    <property type="protein sequence ID" value="EHL32231.1"/>
    <property type="molecule type" value="Genomic_DNA"/>
</dbReference>
<evidence type="ECO:0000313" key="2">
    <source>
        <dbReference type="Proteomes" id="UP000002770"/>
    </source>
</evidence>
<gene>
    <name evidence="1" type="ORF">LDG_5603</name>
</gene>
<dbReference type="OrthoDB" id="5645602at2"/>
<dbReference type="AlphaFoldDB" id="G9EK80"/>
<dbReference type="eggNOG" id="ENOG5032FVE">
    <property type="taxonomic scope" value="Bacteria"/>
</dbReference>
<dbReference type="RefSeq" id="WP_006869577.1">
    <property type="nucleotide sequence ID" value="NZ_JH413801.1"/>
</dbReference>
<protein>
    <submittedName>
        <fullName evidence="1">Uncharacterized protein</fullName>
    </submittedName>
</protein>
<proteinExistence type="predicted"/>
<organism evidence="1 2">
    <name type="scientific">Legionella drancourtii LLAP12</name>
    <dbReference type="NCBI Taxonomy" id="658187"/>
    <lineage>
        <taxon>Bacteria</taxon>
        <taxon>Pseudomonadati</taxon>
        <taxon>Pseudomonadota</taxon>
        <taxon>Gammaproteobacteria</taxon>
        <taxon>Legionellales</taxon>
        <taxon>Legionellaceae</taxon>
        <taxon>Legionella</taxon>
    </lineage>
</organism>
<evidence type="ECO:0000313" key="1">
    <source>
        <dbReference type="EMBL" id="EHL32231.1"/>
    </source>
</evidence>
<dbReference type="InParanoid" id="G9EK80"/>
<accession>G9EK80</accession>
<name>G9EK80_9GAMM</name>
<keyword evidence="2" id="KW-1185">Reference proteome</keyword>
<reference evidence="1 2" key="1">
    <citation type="journal article" date="2011" name="BMC Genomics">
        <title>Insight into cross-talk between intra-amoebal pathogens.</title>
        <authorList>
            <person name="Gimenez G."/>
            <person name="Bertelli C."/>
            <person name="Moliner C."/>
            <person name="Robert C."/>
            <person name="Raoult D."/>
            <person name="Fournier P.E."/>
            <person name="Greub G."/>
        </authorList>
    </citation>
    <scope>NUCLEOTIDE SEQUENCE [LARGE SCALE GENOMIC DNA]</scope>
    <source>
        <strain evidence="1 2">LLAP12</strain>
    </source>
</reference>
<dbReference type="Proteomes" id="UP000002770">
    <property type="component" value="Unassembled WGS sequence"/>
</dbReference>
<sequence length="228" mass="26042">MKEEEAQALIEICGKVALEGMAHVAKNSVVIPELYLDWIEGQDASAIGRDNIAIFVNVKTFALHQITGIAQNRHWVKDRTLAIRKAVLDSDSLLHTGIIIHETGHAFNVVAGIANSEKNAYIFEISVMLRLFQEQNKWVCQYTAEDFSQYFISRMSQYKKGLPDETLSMLIKQIKLNFFLDDMCFLFAIPPISGKKLMDGARTFFEEKRKFSEKENEKSPKNDNLYIT</sequence>
<dbReference type="HOGENOM" id="CLU_105440_0_0_6"/>